<dbReference type="KEGG" id="hcu:MUN79_04430"/>
<accession>A0A8T9QEH3</accession>
<reference evidence="1" key="1">
    <citation type="submission" date="2022-04" db="EMBL/GenBank/DDBJ databases">
        <title>Hymenobacter sp. isolated from the air.</title>
        <authorList>
            <person name="Won M."/>
            <person name="Lee C.-M."/>
            <person name="Woen H.-Y."/>
            <person name="Kwon S.-W."/>
        </authorList>
    </citation>
    <scope>NUCLEOTIDE SEQUENCE</scope>
    <source>
        <strain evidence="1">5116S-3</strain>
    </source>
</reference>
<dbReference type="Proteomes" id="UP000831796">
    <property type="component" value="Chromosome"/>
</dbReference>
<gene>
    <name evidence="1" type="ORF">MUN79_04430</name>
</gene>
<protein>
    <submittedName>
        <fullName evidence="1">Uncharacterized protein</fullName>
    </submittedName>
</protein>
<evidence type="ECO:0000313" key="2">
    <source>
        <dbReference type="Proteomes" id="UP000831796"/>
    </source>
</evidence>
<dbReference type="AlphaFoldDB" id="A0A8T9QEH3"/>
<sequence length="128" mass="13562">MHTSAVSRRIAEPCSQSWAAMTPQGPGRRCAACEKVVIDFTQKTDAEILAVLRAAVGGKQTCGRFGASQLNRPLQLPAPPRAAWWQTAVAATVALLGLRTLAPAAGWAQQVEQHLPGPAALLLSQRGR</sequence>
<dbReference type="EMBL" id="CP095046">
    <property type="protein sequence ID" value="UOQ73223.1"/>
    <property type="molecule type" value="Genomic_DNA"/>
</dbReference>
<name>A0A8T9QEH3_9BACT</name>
<proteinExistence type="predicted"/>
<keyword evidence="2" id="KW-1185">Reference proteome</keyword>
<dbReference type="RefSeq" id="WP_244676577.1">
    <property type="nucleotide sequence ID" value="NZ_CP095046.1"/>
</dbReference>
<evidence type="ECO:0000313" key="1">
    <source>
        <dbReference type="EMBL" id="UOQ73223.1"/>
    </source>
</evidence>
<organism evidence="1 2">
    <name type="scientific">Hymenobacter cellulosilyticus</name>
    <dbReference type="NCBI Taxonomy" id="2932248"/>
    <lineage>
        <taxon>Bacteria</taxon>
        <taxon>Pseudomonadati</taxon>
        <taxon>Bacteroidota</taxon>
        <taxon>Cytophagia</taxon>
        <taxon>Cytophagales</taxon>
        <taxon>Hymenobacteraceae</taxon>
        <taxon>Hymenobacter</taxon>
    </lineage>
</organism>